<sequence>MRLTATSGVLAALVASCLALSGCGSATVESTDETTEETTSESATATTPESATTTTESATTTAASEEPPADGERPAREVESVPPAGPSYTAEEERFLDEIRNNGVNVEGVEDQLTATGHSLCAGTNVTRDAVAGQLVEQRRTNLDPADLATLIEETAHAHLC</sequence>
<name>A0A1H1V886_9CORY</name>
<dbReference type="RefSeq" id="WP_019194800.1">
    <property type="nucleotide sequence ID" value="NZ_LT629765.1"/>
</dbReference>
<dbReference type="STRING" id="1203190.GCA_000312345_02012"/>
<gene>
    <name evidence="3" type="ORF">SAMN04488539_2441</name>
</gene>
<dbReference type="Proteomes" id="UP000182237">
    <property type="component" value="Chromosome I"/>
</dbReference>
<reference evidence="3 4" key="1">
    <citation type="submission" date="2016-10" db="EMBL/GenBank/DDBJ databases">
        <authorList>
            <person name="de Groot N.N."/>
        </authorList>
    </citation>
    <scope>NUCLEOTIDE SEQUENCE [LARGE SCALE GENOMIC DNA]</scope>
    <source>
        <strain evidence="3 4">DSM 45434</strain>
    </source>
</reference>
<feature type="signal peptide" evidence="2">
    <location>
        <begin position="1"/>
        <end position="26"/>
    </location>
</feature>
<dbReference type="EMBL" id="LT629765">
    <property type="protein sequence ID" value="SDS80964.1"/>
    <property type="molecule type" value="Genomic_DNA"/>
</dbReference>
<dbReference type="AlphaFoldDB" id="A0A1H1V886"/>
<accession>A0A1H1V886</accession>
<dbReference type="eggNOG" id="ENOG50329FH">
    <property type="taxonomic scope" value="Bacteria"/>
</dbReference>
<feature type="compositionally biased region" description="Acidic residues" evidence="1">
    <location>
        <begin position="30"/>
        <end position="39"/>
    </location>
</feature>
<dbReference type="OrthoDB" id="4427769at2"/>
<feature type="region of interest" description="Disordered" evidence="1">
    <location>
        <begin position="26"/>
        <end position="91"/>
    </location>
</feature>
<evidence type="ECO:0000313" key="4">
    <source>
        <dbReference type="Proteomes" id="UP000182237"/>
    </source>
</evidence>
<dbReference type="PROSITE" id="PS51257">
    <property type="entry name" value="PROKAR_LIPOPROTEIN"/>
    <property type="match status" value="1"/>
</dbReference>
<organism evidence="3 4">
    <name type="scientific">Corynebacterium timonense</name>
    <dbReference type="NCBI Taxonomy" id="441500"/>
    <lineage>
        <taxon>Bacteria</taxon>
        <taxon>Bacillati</taxon>
        <taxon>Actinomycetota</taxon>
        <taxon>Actinomycetes</taxon>
        <taxon>Mycobacteriales</taxon>
        <taxon>Corynebacteriaceae</taxon>
        <taxon>Corynebacterium</taxon>
    </lineage>
</organism>
<proteinExistence type="predicted"/>
<keyword evidence="2" id="KW-0732">Signal</keyword>
<evidence type="ECO:0000313" key="3">
    <source>
        <dbReference type="EMBL" id="SDS80964.1"/>
    </source>
</evidence>
<feature type="chain" id="PRO_5038566774" evidence="2">
    <location>
        <begin position="27"/>
        <end position="161"/>
    </location>
</feature>
<protein>
    <submittedName>
        <fullName evidence="3">Uncharacterized protein</fullName>
    </submittedName>
</protein>
<feature type="compositionally biased region" description="Low complexity" evidence="1">
    <location>
        <begin position="40"/>
        <end position="66"/>
    </location>
</feature>
<feature type="compositionally biased region" description="Basic and acidic residues" evidence="1">
    <location>
        <begin position="70"/>
        <end position="79"/>
    </location>
</feature>
<keyword evidence="4" id="KW-1185">Reference proteome</keyword>
<evidence type="ECO:0000256" key="2">
    <source>
        <dbReference type="SAM" id="SignalP"/>
    </source>
</evidence>
<evidence type="ECO:0000256" key="1">
    <source>
        <dbReference type="SAM" id="MobiDB-lite"/>
    </source>
</evidence>